<dbReference type="PANTHER" id="PTHR11439">
    <property type="entry name" value="GAG-POL-RELATED RETROTRANSPOSON"/>
    <property type="match status" value="1"/>
</dbReference>
<sequence length="769" mass="86611">MDKENPWGKDRTGKDVDLHFYRSMIGSLMYLTASRPDIMFAVCACARHQVTPKECHLHIIVATSKTEAEYVAATSGCGQVLWIQNQMLDYGLACCDYHNMIAILEKYEHNIDFHPIVDFVEASHIRINLKLKDEAGISSLLDAELFENLALMGYYFAKSKVFFSESSNIATAVSSALPTAADEPASPLGDDSQGEACPTVSSLEAEQDMANIIKTSTLPHDSPPRVTSLAVDEGTQDLEIASLKARIKMLEDKDGGVTEPSREDATIKWRSLETGEEASVENSTEKDSNDTEELVNVLTSLDAASILTSRVHVVSVPPAVEVATSSRGQCAPCCRSCHCKEKMVESDTPKKKKLQEQIDVQVAREMEEQIAREDKRMNEHIARDAKIARIHAEEELQMLIDGLDKNNETVAKYLQEYEQFAADFSIGERIELINDLVKYQDNYTKVLKEDLNQLRTLVKETLSIRQTTSDKEKELWVELKRLYEPDVEDQLDQELFISTILQTVQDKEMIEGILSSNEFPLPKDFPTASEERFPLLSNHYKEPTELEIQDMVNILVSGEEYDKMFNHLDMLNAPLERKGDEITRHTLGDYSRPSHKGYRNTIELPDGNNVVPFRSDTIWLVQNGCSFHELRCEDPNQHLKDFLMIVDSLDPNDPSPLERILLLVSLLKSFHQKGLLNFAKTSCCSTTPSGPHDTQYCMKNPEQSFVTYASTRTNKVEGKGFSATANAVIDCKKANIAVGEGLTRPIFKVRELDFGEDNVPYWMTIGKHE</sequence>
<name>A0A6L2J7L3_TANCI</name>
<dbReference type="EMBL" id="BKCJ010000404">
    <property type="protein sequence ID" value="GEU32889.1"/>
    <property type="molecule type" value="Genomic_DNA"/>
</dbReference>
<proteinExistence type="predicted"/>
<protein>
    <submittedName>
        <fullName evidence="1">Retrovirus-related Pol polyprotein from transposon TNT 1-94</fullName>
    </submittedName>
</protein>
<gene>
    <name evidence="1" type="ORF">Tci_004867</name>
</gene>
<comment type="caution">
    <text evidence="1">The sequence shown here is derived from an EMBL/GenBank/DDBJ whole genome shotgun (WGS) entry which is preliminary data.</text>
</comment>
<dbReference type="PANTHER" id="PTHR11439:SF495">
    <property type="entry name" value="REVERSE TRANSCRIPTASE, RNA-DEPENDENT DNA POLYMERASE-RELATED"/>
    <property type="match status" value="1"/>
</dbReference>
<dbReference type="AlphaFoldDB" id="A0A6L2J7L3"/>
<evidence type="ECO:0000313" key="1">
    <source>
        <dbReference type="EMBL" id="GEU32889.1"/>
    </source>
</evidence>
<organism evidence="1">
    <name type="scientific">Tanacetum cinerariifolium</name>
    <name type="common">Dalmatian daisy</name>
    <name type="synonym">Chrysanthemum cinerariifolium</name>
    <dbReference type="NCBI Taxonomy" id="118510"/>
    <lineage>
        <taxon>Eukaryota</taxon>
        <taxon>Viridiplantae</taxon>
        <taxon>Streptophyta</taxon>
        <taxon>Embryophyta</taxon>
        <taxon>Tracheophyta</taxon>
        <taxon>Spermatophyta</taxon>
        <taxon>Magnoliopsida</taxon>
        <taxon>eudicotyledons</taxon>
        <taxon>Gunneridae</taxon>
        <taxon>Pentapetalae</taxon>
        <taxon>asterids</taxon>
        <taxon>campanulids</taxon>
        <taxon>Asterales</taxon>
        <taxon>Asteraceae</taxon>
        <taxon>Asteroideae</taxon>
        <taxon>Anthemideae</taxon>
        <taxon>Anthemidinae</taxon>
        <taxon>Tanacetum</taxon>
    </lineage>
</organism>
<reference evidence="1" key="1">
    <citation type="journal article" date="2019" name="Sci. Rep.">
        <title>Draft genome of Tanacetum cinerariifolium, the natural source of mosquito coil.</title>
        <authorList>
            <person name="Yamashiro T."/>
            <person name="Shiraishi A."/>
            <person name="Satake H."/>
            <person name="Nakayama K."/>
        </authorList>
    </citation>
    <scope>NUCLEOTIDE SEQUENCE</scope>
</reference>
<accession>A0A6L2J7L3</accession>